<reference evidence="2" key="1">
    <citation type="submission" date="2013-02" db="EMBL/GenBank/DDBJ databases">
        <authorList>
            <person name="Hughes D."/>
        </authorList>
    </citation>
    <scope>NUCLEOTIDE SEQUENCE</scope>
    <source>
        <strain>Durham</strain>
        <strain evidence="2">NC isolate 2 -- Noor lab</strain>
    </source>
</reference>
<dbReference type="AlphaFoldDB" id="T1GIP6"/>
<reference evidence="1" key="2">
    <citation type="submission" date="2015-06" db="UniProtKB">
        <authorList>
            <consortium name="EnsemblMetazoa"/>
        </authorList>
    </citation>
    <scope>IDENTIFICATION</scope>
</reference>
<dbReference type="OMA" id="ILGHNSD"/>
<dbReference type="EnsemblMetazoa" id="MESCA003330-RA">
    <property type="protein sequence ID" value="MESCA003330-PA"/>
    <property type="gene ID" value="MESCA003330"/>
</dbReference>
<name>T1GIP6_MEGSC</name>
<sequence>MYATKTNGFLKISLSLSSFSTDTSGQLDVLWHDGDTFGVDGAQVGVFKQTYQISFAGFL</sequence>
<dbReference type="EMBL" id="CAQQ02008751">
    <property type="status" value="NOT_ANNOTATED_CDS"/>
    <property type="molecule type" value="Genomic_DNA"/>
</dbReference>
<dbReference type="Proteomes" id="UP000015102">
    <property type="component" value="Unassembled WGS sequence"/>
</dbReference>
<organism evidence="1 2">
    <name type="scientific">Megaselia scalaris</name>
    <name type="common">Humpbacked fly</name>
    <name type="synonym">Phora scalaris</name>
    <dbReference type="NCBI Taxonomy" id="36166"/>
    <lineage>
        <taxon>Eukaryota</taxon>
        <taxon>Metazoa</taxon>
        <taxon>Ecdysozoa</taxon>
        <taxon>Arthropoda</taxon>
        <taxon>Hexapoda</taxon>
        <taxon>Insecta</taxon>
        <taxon>Pterygota</taxon>
        <taxon>Neoptera</taxon>
        <taxon>Endopterygota</taxon>
        <taxon>Diptera</taxon>
        <taxon>Brachycera</taxon>
        <taxon>Muscomorpha</taxon>
        <taxon>Platypezoidea</taxon>
        <taxon>Phoridae</taxon>
        <taxon>Megaseliini</taxon>
        <taxon>Megaselia</taxon>
    </lineage>
</organism>
<keyword evidence="2" id="KW-1185">Reference proteome</keyword>
<accession>T1GIP6</accession>
<dbReference type="HOGENOM" id="CLU_2963423_0_0_1"/>
<proteinExistence type="predicted"/>
<evidence type="ECO:0000313" key="2">
    <source>
        <dbReference type="Proteomes" id="UP000015102"/>
    </source>
</evidence>
<protein>
    <submittedName>
        <fullName evidence="1">Uncharacterized protein</fullName>
    </submittedName>
</protein>
<dbReference type="EMBL" id="CAQQ02008750">
    <property type="status" value="NOT_ANNOTATED_CDS"/>
    <property type="molecule type" value="Genomic_DNA"/>
</dbReference>
<evidence type="ECO:0000313" key="1">
    <source>
        <dbReference type="EnsemblMetazoa" id="MESCA003330-PA"/>
    </source>
</evidence>